<reference evidence="1 3" key="1">
    <citation type="journal article" date="2015" name="Proc. Natl. Acad. Sci. U.S.A.">
        <title>Genomic and proteomic characterization of "Candidatus Nitrosopelagicus brevis": An ammonia-oxidizing archaeon from the open ocean.</title>
        <authorList>
            <person name="Santoro A.E."/>
            <person name="Dupont C.L."/>
            <person name="Richter R.A."/>
            <person name="Craig M.T."/>
            <person name="Carini P."/>
            <person name="McIlvin M.R."/>
            <person name="Yang Y."/>
            <person name="Orsi W.D."/>
            <person name="Moran D.M."/>
            <person name="Saito M.A."/>
        </authorList>
    </citation>
    <scope>NUCLEOTIDE SEQUENCE [LARGE SCALE GENOMIC DNA]</scope>
    <source>
        <strain evidence="1">CN25</strain>
        <strain evidence="3">V2</strain>
    </source>
</reference>
<evidence type="ECO:0000313" key="4">
    <source>
        <dbReference type="Proteomes" id="UP000241022"/>
    </source>
</evidence>
<dbReference type="EMBL" id="LXWN01000001">
    <property type="protein sequence ID" value="PTL88139.1"/>
    <property type="molecule type" value="Genomic_DNA"/>
</dbReference>
<dbReference type="EMBL" id="CP007026">
    <property type="protein sequence ID" value="AJA91904.1"/>
    <property type="molecule type" value="Genomic_DNA"/>
</dbReference>
<name>A0A0A7UYL6_9ARCH</name>
<dbReference type="HOGENOM" id="CLU_2839201_0_0_2"/>
<sequence>MSTLSEREMRKRIDEEILNATPEFLEKVQKFDQENQLNYSTIYEIYSTILNSEKTVSPKPKSNQK</sequence>
<dbReference type="STRING" id="1410606.T478_0905"/>
<evidence type="ECO:0000313" key="3">
    <source>
        <dbReference type="Proteomes" id="UP000030944"/>
    </source>
</evidence>
<dbReference type="Proteomes" id="UP000241022">
    <property type="component" value="Unassembled WGS sequence"/>
</dbReference>
<reference evidence="4" key="3">
    <citation type="submission" date="2016-05" db="EMBL/GenBank/DDBJ databases">
        <authorList>
            <person name="Dupont C."/>
            <person name="Santoro A."/>
        </authorList>
    </citation>
    <scope>NUCLEOTIDE SEQUENCE [LARGE SCALE GENOMIC DNA]</scope>
    <source>
        <strain evidence="4">U25</strain>
    </source>
</reference>
<evidence type="ECO:0000313" key="1">
    <source>
        <dbReference type="EMBL" id="AJA91904.1"/>
    </source>
</evidence>
<dbReference type="Proteomes" id="UP000030944">
    <property type="component" value="Chromosome"/>
</dbReference>
<keyword evidence="4" id="KW-1185">Reference proteome</keyword>
<protein>
    <submittedName>
        <fullName evidence="1">Uncharacterized protein</fullName>
    </submittedName>
</protein>
<dbReference type="AlphaFoldDB" id="A0A0A7UYL6"/>
<dbReference type="KEGG" id="nbv:T478_0905"/>
<gene>
    <name evidence="2" type="ORF">A7X95_02390</name>
    <name evidence="1" type="ORF">T478_0905</name>
</gene>
<reference evidence="2" key="2">
    <citation type="submission" date="2016-05" db="EMBL/GenBank/DDBJ databases">
        <authorList>
            <person name="Lavstsen T."/>
            <person name="Jespersen J.S."/>
        </authorList>
    </citation>
    <scope>NUCLEOTIDE SEQUENCE [LARGE SCALE GENOMIC DNA]</scope>
    <source>
        <strain evidence="2">U25</strain>
    </source>
</reference>
<organism evidence="1 3">
    <name type="scientific">Candidatus Nitrosopelagicus brevis</name>
    <dbReference type="NCBI Taxonomy" id="1410606"/>
    <lineage>
        <taxon>Archaea</taxon>
        <taxon>Nitrososphaerota</taxon>
    </lineage>
</organism>
<accession>A0A0A7UYL6</accession>
<evidence type="ECO:0000313" key="2">
    <source>
        <dbReference type="EMBL" id="PTL88139.1"/>
    </source>
</evidence>
<proteinExistence type="predicted"/>
<reference evidence="2 4" key="4">
    <citation type="submission" date="2018-04" db="EMBL/GenBank/DDBJ databases">
        <title>Transcriptomics of ammonia oxidizing archaea.</title>
        <authorList>
            <person name="Carini P."/>
        </authorList>
    </citation>
    <scope>NUCLEOTIDE SEQUENCE [LARGE SCALE GENOMIC DNA]</scope>
    <source>
        <strain evidence="2 4">U25</strain>
    </source>
</reference>